<evidence type="ECO:0000256" key="13">
    <source>
        <dbReference type="ARBA" id="ARBA00023237"/>
    </source>
</evidence>
<dbReference type="EMBL" id="VOEJ01000001">
    <property type="protein sequence ID" value="TWR31166.1"/>
    <property type="molecule type" value="Genomic_DNA"/>
</dbReference>
<evidence type="ECO:0000256" key="5">
    <source>
        <dbReference type="ARBA" id="ARBA00022597"/>
    </source>
</evidence>
<reference evidence="20 21" key="1">
    <citation type="submission" date="2019-07" db="EMBL/GenBank/DDBJ databases">
        <authorList>
            <person name="Kim J."/>
        </authorList>
    </citation>
    <scope>NUCLEOTIDE SEQUENCE [LARGE SCALE GENOMIC DNA]</scope>
    <source>
        <strain evidence="21">dk17</strain>
    </source>
</reference>
<evidence type="ECO:0000256" key="14">
    <source>
        <dbReference type="ARBA" id="ARBA00023288"/>
    </source>
</evidence>
<feature type="domain" description="Polysaccharide export protein N-terminal" evidence="17">
    <location>
        <begin position="153"/>
        <end position="228"/>
    </location>
</feature>
<dbReference type="InterPro" id="IPR003715">
    <property type="entry name" value="Poly_export_N"/>
</dbReference>
<dbReference type="Gene3D" id="3.10.560.10">
    <property type="entry name" value="Outer membrane lipoprotein wza domain like"/>
    <property type="match status" value="6"/>
</dbReference>
<evidence type="ECO:0000259" key="18">
    <source>
        <dbReference type="Pfam" id="PF10531"/>
    </source>
</evidence>
<feature type="domain" description="Soluble ligand binding" evidence="18">
    <location>
        <begin position="320"/>
        <end position="367"/>
    </location>
</feature>
<feature type="domain" description="SLBB" evidence="19">
    <location>
        <begin position="236"/>
        <end position="313"/>
    </location>
</feature>
<dbReference type="Pfam" id="PF22461">
    <property type="entry name" value="SLBB_2"/>
    <property type="match status" value="1"/>
</dbReference>
<accession>A0A563UIN2</accession>
<evidence type="ECO:0000256" key="8">
    <source>
        <dbReference type="ARBA" id="ARBA00023047"/>
    </source>
</evidence>
<dbReference type="GO" id="GO:0015159">
    <property type="term" value="F:polysaccharide transmembrane transporter activity"/>
    <property type="evidence" value="ECO:0007669"/>
    <property type="project" value="InterPro"/>
</dbReference>
<evidence type="ECO:0000256" key="11">
    <source>
        <dbReference type="ARBA" id="ARBA00023136"/>
    </source>
</evidence>
<evidence type="ECO:0000313" key="21">
    <source>
        <dbReference type="Proteomes" id="UP000320042"/>
    </source>
</evidence>
<feature type="chain" id="PRO_5021951387" evidence="16">
    <location>
        <begin position="26"/>
        <end position="825"/>
    </location>
</feature>
<keyword evidence="8" id="KW-0625">Polysaccharide transport</keyword>
<keyword evidence="13" id="KW-0998">Cell outer membrane</keyword>
<keyword evidence="5" id="KW-0762">Sugar transport</keyword>
<dbReference type="GO" id="GO:0046930">
    <property type="term" value="C:pore complex"/>
    <property type="evidence" value="ECO:0007669"/>
    <property type="project" value="UniProtKB-KW"/>
</dbReference>
<keyword evidence="11 15" id="KW-0472">Membrane</keyword>
<dbReference type="RefSeq" id="WP_146380063.1">
    <property type="nucleotide sequence ID" value="NZ_VOEJ01000001.1"/>
</dbReference>
<evidence type="ECO:0000259" key="19">
    <source>
        <dbReference type="Pfam" id="PF22461"/>
    </source>
</evidence>
<comment type="similarity">
    <text evidence="2">Belongs to the BexD/CtrA/VexA family.</text>
</comment>
<dbReference type="InterPro" id="IPR054765">
    <property type="entry name" value="SLBB_dom"/>
</dbReference>
<evidence type="ECO:0000256" key="7">
    <source>
        <dbReference type="ARBA" id="ARBA00022729"/>
    </source>
</evidence>
<name>A0A563UIN2_9SPHI</name>
<evidence type="ECO:0000256" key="15">
    <source>
        <dbReference type="SAM" id="Phobius"/>
    </source>
</evidence>
<dbReference type="InterPro" id="IPR049712">
    <property type="entry name" value="Poly_export"/>
</dbReference>
<evidence type="ECO:0000256" key="9">
    <source>
        <dbReference type="ARBA" id="ARBA00023065"/>
    </source>
</evidence>
<keyword evidence="9" id="KW-0406">Ion transport</keyword>
<keyword evidence="21" id="KW-1185">Reference proteome</keyword>
<dbReference type="OrthoDB" id="9808948at2"/>
<dbReference type="PANTHER" id="PTHR33619:SF3">
    <property type="entry name" value="POLYSACCHARIDE EXPORT PROTEIN GFCE-RELATED"/>
    <property type="match status" value="1"/>
</dbReference>
<evidence type="ECO:0000256" key="6">
    <source>
        <dbReference type="ARBA" id="ARBA00022692"/>
    </source>
</evidence>
<dbReference type="AlphaFoldDB" id="A0A563UIN2"/>
<keyword evidence="3" id="KW-0813">Transport</keyword>
<dbReference type="GO" id="GO:0015288">
    <property type="term" value="F:porin activity"/>
    <property type="evidence" value="ECO:0007669"/>
    <property type="project" value="UniProtKB-KW"/>
</dbReference>
<evidence type="ECO:0000256" key="10">
    <source>
        <dbReference type="ARBA" id="ARBA00023114"/>
    </source>
</evidence>
<feature type="signal peptide" evidence="16">
    <location>
        <begin position="1"/>
        <end position="25"/>
    </location>
</feature>
<feature type="transmembrane region" description="Helical" evidence="15">
    <location>
        <begin position="803"/>
        <end position="823"/>
    </location>
</feature>
<keyword evidence="7 16" id="KW-0732">Signal</keyword>
<evidence type="ECO:0000256" key="3">
    <source>
        <dbReference type="ARBA" id="ARBA00022448"/>
    </source>
</evidence>
<dbReference type="InterPro" id="IPR019554">
    <property type="entry name" value="Soluble_ligand-bd"/>
</dbReference>
<feature type="domain" description="Soluble ligand binding" evidence="18">
    <location>
        <begin position="402"/>
        <end position="446"/>
    </location>
</feature>
<dbReference type="GO" id="GO:0006811">
    <property type="term" value="P:monoatomic ion transport"/>
    <property type="evidence" value="ECO:0007669"/>
    <property type="project" value="UniProtKB-KW"/>
</dbReference>
<evidence type="ECO:0000259" key="17">
    <source>
        <dbReference type="Pfam" id="PF02563"/>
    </source>
</evidence>
<dbReference type="GO" id="GO:0009279">
    <property type="term" value="C:cell outer membrane"/>
    <property type="evidence" value="ECO:0007669"/>
    <property type="project" value="UniProtKB-SubCell"/>
</dbReference>
<gene>
    <name evidence="20" type="ORF">FPZ43_01425</name>
</gene>
<dbReference type="Pfam" id="PF02563">
    <property type="entry name" value="Poly_export"/>
    <property type="match status" value="1"/>
</dbReference>
<evidence type="ECO:0000256" key="12">
    <source>
        <dbReference type="ARBA" id="ARBA00023139"/>
    </source>
</evidence>
<keyword evidence="10" id="KW-0626">Porin</keyword>
<evidence type="ECO:0000256" key="1">
    <source>
        <dbReference type="ARBA" id="ARBA00004571"/>
    </source>
</evidence>
<dbReference type="Pfam" id="PF10531">
    <property type="entry name" value="SLBB"/>
    <property type="match status" value="4"/>
</dbReference>
<sequence>MNKLKPLLILLCIALYSICADSVKAQTVPQNLSGVVISDLSDDQLRQAMQQAASSGLSDAQLLQTLKARGLSDSQAQVLQTRIQSLRQSSASQQSKTANTEIINESRTLNYIPDTIVKADEKVIDIFKPRIFGADLFRNNNIKFEPNLKIATPVNYIVGPDDQLNINVFGNSLVNWKLAVSPEGNINIPGAGILNVSGKTIEQVTSLIKNKLAANNYAIGRGTNVNVTLGDIRSIKVIMVGEVSKPGTYTLPSLATAFTALYAAGGPSDIGSFRQIEILRNNRIVRRLDVYDFLTKGDQKDNIALQDQDIIRVPTYRTRVELAGEVKVPAIFEVLPGEKLADIIRFAGGFTDQAYTARIKVSQINEQQRRITDVLENDFKNYVPLRGDRFVVDRILDRYENRVTINGAVFRPGEYELQKGLTVSQLISNAAGLKEDAFSGRGSITRLKPDNTTELLSFDVKAVVAKTAPDILLQREDVVNISSIFDLRDKYRLTIKGEVRNEGEYAYSEGISVEDLILKAGGFTEGASSKRIEVSRRVTDSDPTSRASNLAQVFVVNVDNELKAGEADFKLKPFDIVSVYTLPGYERQITVKVEGEVLYPGYYTVKKKNEKISDIIARAGGITASADVDGGTLKRDNIAILGIDRNKTDTAAIEKERIDRLSRLKQSYKDSTQLAPEQLRNSYVGIDLKSILKKPGTFIDLIMEDNDVIRIPKQQQIVRVNGEVLYPSAVVYNKSKSFNDFVLNAGGYAPTALKKGAYVVYPNGTVKGTSKFLFFNVHPSVKPGSEIYVPKKPVRRSLSAAEVVGLTSGLASLGAIILGIINLSK</sequence>
<keyword evidence="15" id="KW-1133">Transmembrane helix</keyword>
<evidence type="ECO:0000256" key="16">
    <source>
        <dbReference type="SAM" id="SignalP"/>
    </source>
</evidence>
<keyword evidence="4" id="KW-1134">Transmembrane beta strand</keyword>
<keyword evidence="6 15" id="KW-0812">Transmembrane</keyword>
<evidence type="ECO:0000313" key="20">
    <source>
        <dbReference type="EMBL" id="TWR31166.1"/>
    </source>
</evidence>
<comment type="caution">
    <text evidence="20">The sequence shown here is derived from an EMBL/GenBank/DDBJ whole genome shotgun (WGS) entry which is preliminary data.</text>
</comment>
<protein>
    <submittedName>
        <fullName evidence="20">Capsule biosynthesis protein</fullName>
    </submittedName>
</protein>
<keyword evidence="14" id="KW-0449">Lipoprotein</keyword>
<dbReference type="PANTHER" id="PTHR33619">
    <property type="entry name" value="POLYSACCHARIDE EXPORT PROTEIN GFCE-RELATED"/>
    <property type="match status" value="1"/>
</dbReference>
<comment type="subcellular location">
    <subcellularLocation>
        <location evidence="1">Cell outer membrane</location>
        <topology evidence="1">Multi-pass membrane protein</topology>
    </subcellularLocation>
</comment>
<keyword evidence="12" id="KW-0564">Palmitate</keyword>
<proteinExistence type="inferred from homology"/>
<evidence type="ECO:0000256" key="4">
    <source>
        <dbReference type="ARBA" id="ARBA00022452"/>
    </source>
</evidence>
<dbReference type="Proteomes" id="UP000320042">
    <property type="component" value="Unassembled WGS sequence"/>
</dbReference>
<organism evidence="20 21">
    <name type="scientific">Mucilaginibacter pallidiroseus</name>
    <dbReference type="NCBI Taxonomy" id="2599295"/>
    <lineage>
        <taxon>Bacteria</taxon>
        <taxon>Pseudomonadati</taxon>
        <taxon>Bacteroidota</taxon>
        <taxon>Sphingobacteriia</taxon>
        <taxon>Sphingobacteriales</taxon>
        <taxon>Sphingobacteriaceae</taxon>
        <taxon>Mucilaginibacter</taxon>
    </lineage>
</organism>
<feature type="domain" description="Soluble ligand binding" evidence="18">
    <location>
        <begin position="591"/>
        <end position="628"/>
    </location>
</feature>
<evidence type="ECO:0000256" key="2">
    <source>
        <dbReference type="ARBA" id="ARBA00009450"/>
    </source>
</evidence>
<feature type="domain" description="Soluble ligand binding" evidence="18">
    <location>
        <begin position="494"/>
        <end position="540"/>
    </location>
</feature>